<dbReference type="InterPro" id="IPR036522">
    <property type="entry name" value="MoaC_sf"/>
</dbReference>
<dbReference type="GO" id="GO:0006777">
    <property type="term" value="P:Mo-molybdopterin cofactor biosynthetic process"/>
    <property type="evidence" value="ECO:0007669"/>
    <property type="project" value="UniProtKB-UniRule"/>
</dbReference>
<reference evidence="9 10" key="1">
    <citation type="submission" date="2019-06" db="EMBL/GenBank/DDBJ databases">
        <title>Whole genome shotgun sequence of Acetobacter peroxydans NBRC 13755.</title>
        <authorList>
            <person name="Hosoyama A."/>
            <person name="Uohara A."/>
            <person name="Ohji S."/>
            <person name="Ichikawa N."/>
        </authorList>
    </citation>
    <scope>NUCLEOTIDE SEQUENCE [LARGE SCALE GENOMIC DNA]</scope>
    <source>
        <strain evidence="9 10">NBRC 13755</strain>
    </source>
</reference>
<evidence type="ECO:0000256" key="4">
    <source>
        <dbReference type="ARBA" id="ARBA00023150"/>
    </source>
</evidence>
<comment type="catalytic activity">
    <reaction evidence="1 7">
        <text>(8S)-3',8-cyclo-7,8-dihydroguanosine 5'-triphosphate = cyclic pyranopterin phosphate + diphosphate</text>
        <dbReference type="Rhea" id="RHEA:49580"/>
        <dbReference type="ChEBI" id="CHEBI:33019"/>
        <dbReference type="ChEBI" id="CHEBI:59648"/>
        <dbReference type="ChEBI" id="CHEBI:131766"/>
        <dbReference type="EC" id="4.6.1.17"/>
    </reaction>
</comment>
<evidence type="ECO:0000256" key="1">
    <source>
        <dbReference type="ARBA" id="ARBA00001637"/>
    </source>
</evidence>
<dbReference type="InterPro" id="IPR002820">
    <property type="entry name" value="Mopterin_CF_biosynth-C_dom"/>
</dbReference>
<proteinExistence type="inferred from homology"/>
<keyword evidence="10" id="KW-1185">Reference proteome</keyword>
<dbReference type="NCBIfam" id="TIGR00581">
    <property type="entry name" value="moaC"/>
    <property type="match status" value="1"/>
</dbReference>
<dbReference type="EC" id="4.6.1.17" evidence="3 7"/>
<evidence type="ECO:0000256" key="5">
    <source>
        <dbReference type="ARBA" id="ARBA00023239"/>
    </source>
</evidence>
<dbReference type="GO" id="GO:0061799">
    <property type="term" value="F:cyclic pyranopterin monophosphate synthase activity"/>
    <property type="evidence" value="ECO:0007669"/>
    <property type="project" value="UniProtKB-UniRule"/>
</dbReference>
<keyword evidence="5 7" id="KW-0456">Lyase</keyword>
<dbReference type="RefSeq" id="WP_141374535.1">
    <property type="nucleotide sequence ID" value="NZ_BAPL01000017.1"/>
</dbReference>
<feature type="domain" description="Molybdopterin cofactor biosynthesis C (MoaC)" evidence="8">
    <location>
        <begin position="17"/>
        <end position="150"/>
    </location>
</feature>
<feature type="binding site" evidence="7">
    <location>
        <begin position="77"/>
        <end position="79"/>
    </location>
    <ligand>
        <name>substrate</name>
    </ligand>
</feature>
<dbReference type="HAMAP" id="MF_01224_B">
    <property type="entry name" value="MoaC_B"/>
    <property type="match status" value="1"/>
</dbReference>
<evidence type="ECO:0000313" key="10">
    <source>
        <dbReference type="Proteomes" id="UP000317730"/>
    </source>
</evidence>
<dbReference type="Pfam" id="PF01967">
    <property type="entry name" value="MoaC"/>
    <property type="match status" value="1"/>
</dbReference>
<dbReference type="OrthoDB" id="9794429at2"/>
<comment type="pathway">
    <text evidence="2 7">Cofactor biosynthesis; molybdopterin biosynthesis.</text>
</comment>
<organism evidence="9 10">
    <name type="scientific">Acetobacter peroxydans</name>
    <dbReference type="NCBI Taxonomy" id="104098"/>
    <lineage>
        <taxon>Bacteria</taxon>
        <taxon>Pseudomonadati</taxon>
        <taxon>Pseudomonadota</taxon>
        <taxon>Alphaproteobacteria</taxon>
        <taxon>Acetobacterales</taxon>
        <taxon>Acetobacteraceae</taxon>
        <taxon>Acetobacter</taxon>
    </lineage>
</organism>
<evidence type="ECO:0000256" key="3">
    <source>
        <dbReference type="ARBA" id="ARBA00012575"/>
    </source>
</evidence>
<dbReference type="Proteomes" id="UP000317730">
    <property type="component" value="Unassembled WGS sequence"/>
</dbReference>
<comment type="function">
    <text evidence="6 7">Catalyzes the conversion of (8S)-3',8-cyclo-7,8-dihydroguanosine 5'-triphosphate to cyclic pyranopterin monophosphate (cPMP).</text>
</comment>
<dbReference type="EMBL" id="BJMV01000001">
    <property type="protein sequence ID" value="GEB84615.1"/>
    <property type="molecule type" value="Genomic_DNA"/>
</dbReference>
<evidence type="ECO:0000256" key="2">
    <source>
        <dbReference type="ARBA" id="ARBA00005046"/>
    </source>
</evidence>
<feature type="binding site" evidence="7">
    <location>
        <begin position="113"/>
        <end position="114"/>
    </location>
    <ligand>
        <name>substrate</name>
    </ligand>
</feature>
<dbReference type="InterPro" id="IPR050105">
    <property type="entry name" value="MoCo_biosynth_MoaA/MoaC"/>
</dbReference>
<dbReference type="Gene3D" id="3.30.70.640">
    <property type="entry name" value="Molybdopterin cofactor biosynthesis C (MoaC) domain"/>
    <property type="match status" value="1"/>
</dbReference>
<evidence type="ECO:0000256" key="6">
    <source>
        <dbReference type="ARBA" id="ARBA00055087"/>
    </source>
</evidence>
<dbReference type="NCBIfam" id="NF006870">
    <property type="entry name" value="PRK09364.1"/>
    <property type="match status" value="1"/>
</dbReference>
<dbReference type="UniPathway" id="UPA00344"/>
<evidence type="ECO:0000259" key="8">
    <source>
        <dbReference type="Pfam" id="PF01967"/>
    </source>
</evidence>
<evidence type="ECO:0000256" key="7">
    <source>
        <dbReference type="HAMAP-Rule" id="MF_01224"/>
    </source>
</evidence>
<protein>
    <recommendedName>
        <fullName evidence="3 7">Cyclic pyranopterin monophosphate synthase</fullName>
        <ecNumber evidence="3 7">4.6.1.17</ecNumber>
    </recommendedName>
    <alternativeName>
        <fullName evidence="7">Molybdenum cofactor biosynthesis protein C</fullName>
    </alternativeName>
</protein>
<name>A0A4Y3TV38_9PROT</name>
<sequence length="158" mass="16614">MTQSRLTHLDMAGHARMVDVSAKPVTHRKAVACGEILMASRTLDMIQSGDMPKGDVYATARIAGIMAAKKTADLIPLCHPLSLSSISVDFAAGNDKVVITAVVTTTGATGVEIEALTAVSVAALTLYDMCKAVDRGMQIDNIRLLHKSGGQSGEYNAK</sequence>
<dbReference type="InterPro" id="IPR023045">
    <property type="entry name" value="MoaC"/>
</dbReference>
<dbReference type="PANTHER" id="PTHR22960">
    <property type="entry name" value="MOLYBDOPTERIN COFACTOR SYNTHESIS PROTEIN A"/>
    <property type="match status" value="1"/>
</dbReference>
<dbReference type="InterPro" id="IPR047594">
    <property type="entry name" value="MoaC_bact/euk"/>
</dbReference>
<comment type="similarity">
    <text evidence="7">Belongs to the MoaC family.</text>
</comment>
<accession>A0A4Y3TV38</accession>
<keyword evidence="4 7" id="KW-0501">Molybdenum cofactor biosynthesis</keyword>
<evidence type="ECO:0000313" key="9">
    <source>
        <dbReference type="EMBL" id="GEB84615.1"/>
    </source>
</evidence>
<feature type="active site" evidence="7">
    <location>
        <position position="128"/>
    </location>
</feature>
<dbReference type="AlphaFoldDB" id="A0A4Y3TV38"/>
<dbReference type="CDD" id="cd01420">
    <property type="entry name" value="MoaC_PE"/>
    <property type="match status" value="1"/>
</dbReference>
<gene>
    <name evidence="7 9" type="primary">moaC</name>
    <name evidence="9" type="ORF">APE01nite_04120</name>
</gene>
<dbReference type="SUPFAM" id="SSF55040">
    <property type="entry name" value="Molybdenum cofactor biosynthesis protein C, MoaC"/>
    <property type="match status" value="1"/>
</dbReference>
<comment type="subunit">
    <text evidence="7">Homohexamer; trimer of dimers.</text>
</comment>
<dbReference type="PANTHER" id="PTHR22960:SF29">
    <property type="entry name" value="CYCLIC PYRANOPTERIN MONOPHOSPHATE SYNTHASE"/>
    <property type="match status" value="1"/>
</dbReference>
<comment type="caution">
    <text evidence="9">The sequence shown here is derived from an EMBL/GenBank/DDBJ whole genome shotgun (WGS) entry which is preliminary data.</text>
</comment>